<comment type="similarity">
    <text evidence="1">Belongs to the dUTPase family.</text>
</comment>
<evidence type="ECO:0000313" key="8">
    <source>
        <dbReference type="Proteomes" id="UP000177939"/>
    </source>
</evidence>
<dbReference type="GO" id="GO:0004170">
    <property type="term" value="F:dUTP diphosphatase activity"/>
    <property type="evidence" value="ECO:0007669"/>
    <property type="project" value="UniProtKB-EC"/>
</dbReference>
<evidence type="ECO:0000256" key="3">
    <source>
        <dbReference type="ARBA" id="ARBA00022801"/>
    </source>
</evidence>
<dbReference type="SUPFAM" id="SSF51283">
    <property type="entry name" value="dUTPase-like"/>
    <property type="match status" value="1"/>
</dbReference>
<sequence length="138" mass="14839">MPAAKVTPDAKLPTRAHDDDAGFDLYANDNYTLFANDIVTFLTGIRLAIPPGYAGLIWDKSGLAAKGLKTMGGVIDSGYRGEIKVVAMNVSGDILHIAKGQKIAQILIQKIEAPQVQEFEKLDETKREDGGFGSTGKF</sequence>
<keyword evidence="4" id="KW-0546">Nucleotide metabolism</keyword>
<dbReference type="Pfam" id="PF00692">
    <property type="entry name" value="dUTPase"/>
    <property type="match status" value="1"/>
</dbReference>
<gene>
    <name evidence="7" type="ORF">A2477_00445</name>
</gene>
<dbReference type="PANTHER" id="PTHR11241">
    <property type="entry name" value="DEOXYURIDINE 5'-TRIPHOSPHATE NUCLEOTIDOHYDROLASE"/>
    <property type="match status" value="1"/>
</dbReference>
<dbReference type="Proteomes" id="UP000177939">
    <property type="component" value="Unassembled WGS sequence"/>
</dbReference>
<organism evidence="7 8">
    <name type="scientific">Candidatus Falkowbacteria bacterium RIFOXYC2_FULL_47_12</name>
    <dbReference type="NCBI Taxonomy" id="1798004"/>
    <lineage>
        <taxon>Bacteria</taxon>
        <taxon>Candidatus Falkowiibacteriota</taxon>
    </lineage>
</organism>
<dbReference type="GO" id="GO:0046081">
    <property type="term" value="P:dUTP catabolic process"/>
    <property type="evidence" value="ECO:0007669"/>
    <property type="project" value="InterPro"/>
</dbReference>
<name>A0A1F5TLZ5_9BACT</name>
<dbReference type="InterPro" id="IPR036157">
    <property type="entry name" value="dUTPase-like_sf"/>
</dbReference>
<dbReference type="EC" id="3.6.1.23" evidence="2"/>
<dbReference type="NCBIfam" id="NF001862">
    <property type="entry name" value="PRK00601.1"/>
    <property type="match status" value="1"/>
</dbReference>
<dbReference type="CDD" id="cd07557">
    <property type="entry name" value="trimeric_dUTPase"/>
    <property type="match status" value="1"/>
</dbReference>
<evidence type="ECO:0000259" key="6">
    <source>
        <dbReference type="Pfam" id="PF00692"/>
    </source>
</evidence>
<protein>
    <recommendedName>
        <fullName evidence="2">dUTP diphosphatase</fullName>
        <ecNumber evidence="2">3.6.1.23</ecNumber>
    </recommendedName>
</protein>
<evidence type="ECO:0000256" key="4">
    <source>
        <dbReference type="ARBA" id="ARBA00023080"/>
    </source>
</evidence>
<comment type="caution">
    <text evidence="7">The sequence shown here is derived from an EMBL/GenBank/DDBJ whole genome shotgun (WGS) entry which is preliminary data.</text>
</comment>
<dbReference type="AlphaFoldDB" id="A0A1F5TLZ5"/>
<dbReference type="GO" id="GO:0006226">
    <property type="term" value="P:dUMP biosynthetic process"/>
    <property type="evidence" value="ECO:0007669"/>
    <property type="project" value="InterPro"/>
</dbReference>
<feature type="domain" description="dUTPase-like" evidence="6">
    <location>
        <begin position="10"/>
        <end position="136"/>
    </location>
</feature>
<proteinExistence type="inferred from homology"/>
<evidence type="ECO:0000256" key="5">
    <source>
        <dbReference type="ARBA" id="ARBA00047686"/>
    </source>
</evidence>
<dbReference type="PANTHER" id="PTHR11241:SF0">
    <property type="entry name" value="DEOXYURIDINE 5'-TRIPHOSPHATE NUCLEOTIDOHYDROLASE"/>
    <property type="match status" value="1"/>
</dbReference>
<dbReference type="EMBL" id="MFGL01000034">
    <property type="protein sequence ID" value="OGF39884.1"/>
    <property type="molecule type" value="Genomic_DNA"/>
</dbReference>
<dbReference type="GO" id="GO:0000287">
    <property type="term" value="F:magnesium ion binding"/>
    <property type="evidence" value="ECO:0007669"/>
    <property type="project" value="InterPro"/>
</dbReference>
<accession>A0A1F5TLZ5</accession>
<keyword evidence="3" id="KW-0378">Hydrolase</keyword>
<evidence type="ECO:0000313" key="7">
    <source>
        <dbReference type="EMBL" id="OGF39884.1"/>
    </source>
</evidence>
<evidence type="ECO:0000256" key="2">
    <source>
        <dbReference type="ARBA" id="ARBA00012379"/>
    </source>
</evidence>
<dbReference type="NCBIfam" id="TIGR00576">
    <property type="entry name" value="dut"/>
    <property type="match status" value="1"/>
</dbReference>
<evidence type="ECO:0000256" key="1">
    <source>
        <dbReference type="ARBA" id="ARBA00006581"/>
    </source>
</evidence>
<dbReference type="InterPro" id="IPR029054">
    <property type="entry name" value="dUTPase-like"/>
</dbReference>
<reference evidence="7 8" key="1">
    <citation type="journal article" date="2016" name="Nat. Commun.">
        <title>Thousands of microbial genomes shed light on interconnected biogeochemical processes in an aquifer system.</title>
        <authorList>
            <person name="Anantharaman K."/>
            <person name="Brown C.T."/>
            <person name="Hug L.A."/>
            <person name="Sharon I."/>
            <person name="Castelle C.J."/>
            <person name="Probst A.J."/>
            <person name="Thomas B.C."/>
            <person name="Singh A."/>
            <person name="Wilkins M.J."/>
            <person name="Karaoz U."/>
            <person name="Brodie E.L."/>
            <person name="Williams K.H."/>
            <person name="Hubbard S.S."/>
            <person name="Banfield J.F."/>
        </authorList>
    </citation>
    <scope>NUCLEOTIDE SEQUENCE [LARGE SCALE GENOMIC DNA]</scope>
</reference>
<dbReference type="InterPro" id="IPR008181">
    <property type="entry name" value="dUTPase"/>
</dbReference>
<dbReference type="Gene3D" id="2.70.40.10">
    <property type="match status" value="1"/>
</dbReference>
<comment type="catalytic activity">
    <reaction evidence="5">
        <text>dUTP + H2O = dUMP + diphosphate + H(+)</text>
        <dbReference type="Rhea" id="RHEA:10248"/>
        <dbReference type="ChEBI" id="CHEBI:15377"/>
        <dbReference type="ChEBI" id="CHEBI:15378"/>
        <dbReference type="ChEBI" id="CHEBI:33019"/>
        <dbReference type="ChEBI" id="CHEBI:61555"/>
        <dbReference type="ChEBI" id="CHEBI:246422"/>
        <dbReference type="EC" id="3.6.1.23"/>
    </reaction>
</comment>
<dbReference type="InterPro" id="IPR033704">
    <property type="entry name" value="dUTPase_trimeric"/>
</dbReference>